<name>A0ABP5AAM8_9ACTN</name>
<organism evidence="1 2">
    <name type="scientific">Streptomyces sodiiphilus</name>
    <dbReference type="NCBI Taxonomy" id="226217"/>
    <lineage>
        <taxon>Bacteria</taxon>
        <taxon>Bacillati</taxon>
        <taxon>Actinomycetota</taxon>
        <taxon>Actinomycetes</taxon>
        <taxon>Kitasatosporales</taxon>
        <taxon>Streptomycetaceae</taxon>
        <taxon>Streptomyces</taxon>
    </lineage>
</organism>
<proteinExistence type="predicted"/>
<accession>A0ABP5AAM8</accession>
<dbReference type="Proteomes" id="UP001501303">
    <property type="component" value="Unassembled WGS sequence"/>
</dbReference>
<dbReference type="EMBL" id="BAAAMJ010000015">
    <property type="protein sequence ID" value="GAA1908605.1"/>
    <property type="molecule type" value="Genomic_DNA"/>
</dbReference>
<protein>
    <submittedName>
        <fullName evidence="1">Uncharacterized protein</fullName>
    </submittedName>
</protein>
<comment type="caution">
    <text evidence="1">The sequence shown here is derived from an EMBL/GenBank/DDBJ whole genome shotgun (WGS) entry which is preliminary data.</text>
</comment>
<evidence type="ECO:0000313" key="1">
    <source>
        <dbReference type="EMBL" id="GAA1908605.1"/>
    </source>
</evidence>
<reference evidence="2" key="1">
    <citation type="journal article" date="2019" name="Int. J. Syst. Evol. Microbiol.">
        <title>The Global Catalogue of Microorganisms (GCM) 10K type strain sequencing project: providing services to taxonomists for standard genome sequencing and annotation.</title>
        <authorList>
            <consortium name="The Broad Institute Genomics Platform"/>
            <consortium name="The Broad Institute Genome Sequencing Center for Infectious Disease"/>
            <person name="Wu L."/>
            <person name="Ma J."/>
        </authorList>
    </citation>
    <scope>NUCLEOTIDE SEQUENCE [LARGE SCALE GENOMIC DNA]</scope>
    <source>
        <strain evidence="2">JCM 13581</strain>
    </source>
</reference>
<evidence type="ECO:0000313" key="2">
    <source>
        <dbReference type="Proteomes" id="UP001501303"/>
    </source>
</evidence>
<sequence>MRFPVNCGWCLTGTLYVPYWFAPGRRIVLLTVFRKTRMREAAEVERAQQAQKICEAEHGQAQHTYDRVREA</sequence>
<keyword evidence="2" id="KW-1185">Reference proteome</keyword>
<gene>
    <name evidence="1" type="ORF">GCM10009716_18160</name>
</gene>